<dbReference type="GO" id="GO:0005886">
    <property type="term" value="C:plasma membrane"/>
    <property type="evidence" value="ECO:0007669"/>
    <property type="project" value="UniProtKB-SubCell"/>
</dbReference>
<evidence type="ECO:0000256" key="7">
    <source>
        <dbReference type="ARBA" id="ARBA00022670"/>
    </source>
</evidence>
<feature type="region of interest" description="Disordered" evidence="15">
    <location>
        <begin position="605"/>
        <end position="628"/>
    </location>
</feature>
<dbReference type="GO" id="GO:0006508">
    <property type="term" value="P:proteolysis"/>
    <property type="evidence" value="ECO:0007669"/>
    <property type="project" value="UniProtKB-KW"/>
</dbReference>
<comment type="subcellular location">
    <subcellularLocation>
        <location evidence="2">Cell membrane</location>
        <topology evidence="2">Lipid-anchor</topology>
        <topology evidence="2">GPI-anchor</topology>
    </subcellularLocation>
</comment>
<sequence length="628" mass="70072">MLHKIWFTVALPLAALAQFPPAREGIKTLESKFHPGVTISYKEPGICETTPGVKSYSGYVHLPPHSLNEKHENQSYPINTFFWFFESRNDPQNAPLAIWLNGGPGGSSLIGALSENGPCFVNEDSNSTYLNPWSWNNHVNILYIDQPVQVGFSYDILTNITKNLASADETGEGNDVQILPVEVDVPEQNATFLVGTSGSQNVQFTANSTQHAATALWHFAQTWFEEFPSYKPNDNRISIYGESYGGRYVPQIIDLFLKQNEKIRSGEISTPGAHYIHLDTMGIINGCIDTLDQVRAWIDFPWKGNTYGIRAFTEAEYHNAQYHYYKEDGLVDQINQCQKMEKELDPHDHGDVSRVNDYCRNVYDYVSNVTVNVYQKSGKYGWYDITHELADSFPPPYMQGYLNQRWVQQALGVPLNHSAASGRVYEAFYKSGDHIKGDQLGAIAHALNHSIKVHLIYGDRDYACNWLGGEASSLKVPWASRKEFAEAGYTPLVVAGPPYVQSHVYQAGHLVPSYQGEAAYQIFMRSLFNKDIATGTVDTAQRPGFATKGTKDAHWMKSEVLPGMPRFCYTLAPEACTEEERNALLAGTAVVKNWIVVGLNRSSSAETQKGPYVPAAGRGGQEPLVGRR</sequence>
<evidence type="ECO:0000256" key="12">
    <source>
        <dbReference type="ARBA" id="ARBA00023288"/>
    </source>
</evidence>
<dbReference type="InterPro" id="IPR029058">
    <property type="entry name" value="AB_hydrolase_fold"/>
</dbReference>
<evidence type="ECO:0000313" key="16">
    <source>
        <dbReference type="EMBL" id="KAF2147725.1"/>
    </source>
</evidence>
<evidence type="ECO:0000256" key="5">
    <source>
        <dbReference type="ARBA" id="ARBA00022622"/>
    </source>
</evidence>
<dbReference type="PANTHER" id="PTHR11802:SF189">
    <property type="entry name" value="CARBOXYPEPTIDASE"/>
    <property type="match status" value="1"/>
</dbReference>
<comment type="similarity">
    <text evidence="3 14">Belongs to the peptidase S10 family.</text>
</comment>
<evidence type="ECO:0000256" key="6">
    <source>
        <dbReference type="ARBA" id="ARBA00022645"/>
    </source>
</evidence>
<keyword evidence="11" id="KW-0325">Glycoprotein</keyword>
<organism evidence="16 17">
    <name type="scientific">Myriangium duriaei CBS 260.36</name>
    <dbReference type="NCBI Taxonomy" id="1168546"/>
    <lineage>
        <taxon>Eukaryota</taxon>
        <taxon>Fungi</taxon>
        <taxon>Dikarya</taxon>
        <taxon>Ascomycota</taxon>
        <taxon>Pezizomycotina</taxon>
        <taxon>Dothideomycetes</taxon>
        <taxon>Dothideomycetidae</taxon>
        <taxon>Myriangiales</taxon>
        <taxon>Myriangiaceae</taxon>
        <taxon>Myriangium</taxon>
    </lineage>
</organism>
<feature type="signal peptide" evidence="14">
    <location>
        <begin position="1"/>
        <end position="17"/>
    </location>
</feature>
<name>A0A9P4ISK0_9PEZI</name>
<dbReference type="AlphaFoldDB" id="A0A9P4ISK0"/>
<evidence type="ECO:0000256" key="11">
    <source>
        <dbReference type="ARBA" id="ARBA00023180"/>
    </source>
</evidence>
<keyword evidence="5" id="KW-0336">GPI-anchor</keyword>
<keyword evidence="17" id="KW-1185">Reference proteome</keyword>
<comment type="catalytic activity">
    <reaction evidence="1">
        <text>Preferential release of a C-terminal arginine or lysine residue.</text>
        <dbReference type="EC" id="3.4.16.6"/>
    </reaction>
</comment>
<keyword evidence="7 14" id="KW-0645">Protease</keyword>
<evidence type="ECO:0000256" key="15">
    <source>
        <dbReference type="SAM" id="MobiDB-lite"/>
    </source>
</evidence>
<proteinExistence type="inferred from homology"/>
<dbReference type="Pfam" id="PF00450">
    <property type="entry name" value="Peptidase_S10"/>
    <property type="match status" value="1"/>
</dbReference>
<accession>A0A9P4ISK0</accession>
<dbReference type="PRINTS" id="PR00724">
    <property type="entry name" value="CRBOXYPTASEC"/>
</dbReference>
<dbReference type="EC" id="3.4.16.-" evidence="14"/>
<evidence type="ECO:0000256" key="8">
    <source>
        <dbReference type="ARBA" id="ARBA00022729"/>
    </source>
</evidence>
<keyword evidence="9 14" id="KW-0378">Hydrolase</keyword>
<evidence type="ECO:0000256" key="4">
    <source>
        <dbReference type="ARBA" id="ARBA00022475"/>
    </source>
</evidence>
<dbReference type="PROSITE" id="PS00131">
    <property type="entry name" value="CARBOXYPEPT_SER_SER"/>
    <property type="match status" value="1"/>
</dbReference>
<dbReference type="Proteomes" id="UP000799439">
    <property type="component" value="Unassembled WGS sequence"/>
</dbReference>
<dbReference type="GO" id="GO:0098552">
    <property type="term" value="C:side of membrane"/>
    <property type="evidence" value="ECO:0007669"/>
    <property type="project" value="UniProtKB-KW"/>
</dbReference>
<feature type="chain" id="PRO_5040541719" description="Carboxypeptidase" evidence="14">
    <location>
        <begin position="18"/>
        <end position="628"/>
    </location>
</feature>
<keyword evidence="8 14" id="KW-0732">Signal</keyword>
<evidence type="ECO:0000256" key="14">
    <source>
        <dbReference type="RuleBase" id="RU361156"/>
    </source>
</evidence>
<dbReference type="OrthoDB" id="443318at2759"/>
<reference evidence="16" key="1">
    <citation type="journal article" date="2020" name="Stud. Mycol.">
        <title>101 Dothideomycetes genomes: a test case for predicting lifestyles and emergence of pathogens.</title>
        <authorList>
            <person name="Haridas S."/>
            <person name="Albert R."/>
            <person name="Binder M."/>
            <person name="Bloem J."/>
            <person name="Labutti K."/>
            <person name="Salamov A."/>
            <person name="Andreopoulos B."/>
            <person name="Baker S."/>
            <person name="Barry K."/>
            <person name="Bills G."/>
            <person name="Bluhm B."/>
            <person name="Cannon C."/>
            <person name="Castanera R."/>
            <person name="Culley D."/>
            <person name="Daum C."/>
            <person name="Ezra D."/>
            <person name="Gonzalez J."/>
            <person name="Henrissat B."/>
            <person name="Kuo A."/>
            <person name="Liang C."/>
            <person name="Lipzen A."/>
            <person name="Lutzoni F."/>
            <person name="Magnuson J."/>
            <person name="Mondo S."/>
            <person name="Nolan M."/>
            <person name="Ohm R."/>
            <person name="Pangilinan J."/>
            <person name="Park H.-J."/>
            <person name="Ramirez L."/>
            <person name="Alfaro M."/>
            <person name="Sun H."/>
            <person name="Tritt A."/>
            <person name="Yoshinaga Y."/>
            <person name="Zwiers L.-H."/>
            <person name="Turgeon B."/>
            <person name="Goodwin S."/>
            <person name="Spatafora J."/>
            <person name="Crous P."/>
            <person name="Grigoriev I."/>
        </authorList>
    </citation>
    <scope>NUCLEOTIDE SEQUENCE</scope>
    <source>
        <strain evidence="16">CBS 260.36</strain>
    </source>
</reference>
<evidence type="ECO:0000256" key="9">
    <source>
        <dbReference type="ARBA" id="ARBA00022801"/>
    </source>
</evidence>
<evidence type="ECO:0000313" key="17">
    <source>
        <dbReference type="Proteomes" id="UP000799439"/>
    </source>
</evidence>
<comment type="function">
    <text evidence="13">Extracellular serine carboxypeptidase that contributes to pathogenicity.</text>
</comment>
<keyword evidence="4" id="KW-1003">Cell membrane</keyword>
<evidence type="ECO:0000256" key="10">
    <source>
        <dbReference type="ARBA" id="ARBA00023026"/>
    </source>
</evidence>
<dbReference type="InterPro" id="IPR001563">
    <property type="entry name" value="Peptidase_S10"/>
</dbReference>
<dbReference type="GO" id="GO:0004185">
    <property type="term" value="F:serine-type carboxypeptidase activity"/>
    <property type="evidence" value="ECO:0007669"/>
    <property type="project" value="UniProtKB-UniRule"/>
</dbReference>
<comment type="caution">
    <text evidence="16">The sequence shown here is derived from an EMBL/GenBank/DDBJ whole genome shotgun (WGS) entry which is preliminary data.</text>
</comment>
<dbReference type="Gene3D" id="3.40.50.1820">
    <property type="entry name" value="alpha/beta hydrolase"/>
    <property type="match status" value="1"/>
</dbReference>
<evidence type="ECO:0000256" key="2">
    <source>
        <dbReference type="ARBA" id="ARBA00004609"/>
    </source>
</evidence>
<dbReference type="SUPFAM" id="SSF53474">
    <property type="entry name" value="alpha/beta-Hydrolases"/>
    <property type="match status" value="1"/>
</dbReference>
<protein>
    <recommendedName>
        <fullName evidence="14">Carboxypeptidase</fullName>
        <ecNumber evidence="14">3.4.16.-</ecNumber>
    </recommendedName>
</protein>
<dbReference type="InterPro" id="IPR018202">
    <property type="entry name" value="Ser_caboxypep_ser_AS"/>
</dbReference>
<dbReference type="EMBL" id="ML996095">
    <property type="protein sequence ID" value="KAF2147725.1"/>
    <property type="molecule type" value="Genomic_DNA"/>
</dbReference>
<keyword evidence="10" id="KW-0843">Virulence</keyword>
<keyword evidence="12" id="KW-0449">Lipoprotein</keyword>
<keyword evidence="6 14" id="KW-0121">Carboxypeptidase</keyword>
<gene>
    <name evidence="16" type="ORF">K461DRAFT_330161</name>
</gene>
<dbReference type="PANTHER" id="PTHR11802">
    <property type="entry name" value="SERINE PROTEASE FAMILY S10 SERINE CARBOXYPEPTIDASE"/>
    <property type="match status" value="1"/>
</dbReference>
<evidence type="ECO:0000256" key="1">
    <source>
        <dbReference type="ARBA" id="ARBA00001003"/>
    </source>
</evidence>
<evidence type="ECO:0000256" key="13">
    <source>
        <dbReference type="ARBA" id="ARBA00037356"/>
    </source>
</evidence>
<evidence type="ECO:0000256" key="3">
    <source>
        <dbReference type="ARBA" id="ARBA00009431"/>
    </source>
</evidence>
<keyword evidence="5" id="KW-0472">Membrane</keyword>
<dbReference type="GO" id="GO:0000324">
    <property type="term" value="C:fungal-type vacuole"/>
    <property type="evidence" value="ECO:0007669"/>
    <property type="project" value="TreeGrafter"/>
</dbReference>